<dbReference type="Proteomes" id="UP000055024">
    <property type="component" value="Unassembled WGS sequence"/>
</dbReference>
<dbReference type="AlphaFoldDB" id="A0A0V1GM77"/>
<sequence>MFVNGILQSQPSMLNTDQFVHRKALTFMLEIDS</sequence>
<evidence type="ECO:0000313" key="1">
    <source>
        <dbReference type="EMBL" id="KRY99415.1"/>
    </source>
</evidence>
<name>A0A0V1GM77_9BILA</name>
<reference evidence="1 2" key="1">
    <citation type="submission" date="2015-01" db="EMBL/GenBank/DDBJ databases">
        <title>Evolution of Trichinella species and genotypes.</title>
        <authorList>
            <person name="Korhonen P.K."/>
            <person name="Edoardo P."/>
            <person name="Giuseppe L.R."/>
            <person name="Gasser R.B."/>
        </authorList>
    </citation>
    <scope>NUCLEOTIDE SEQUENCE [LARGE SCALE GENOMIC DNA]</scope>
    <source>
        <strain evidence="1">ISS1029</strain>
    </source>
</reference>
<keyword evidence="2" id="KW-1185">Reference proteome</keyword>
<gene>
    <name evidence="1" type="ORF">T11_1765</name>
</gene>
<accession>A0A0V1GM77</accession>
<organism evidence="1 2">
    <name type="scientific">Trichinella zimbabwensis</name>
    <dbReference type="NCBI Taxonomy" id="268475"/>
    <lineage>
        <taxon>Eukaryota</taxon>
        <taxon>Metazoa</taxon>
        <taxon>Ecdysozoa</taxon>
        <taxon>Nematoda</taxon>
        <taxon>Enoplea</taxon>
        <taxon>Dorylaimia</taxon>
        <taxon>Trichinellida</taxon>
        <taxon>Trichinellidae</taxon>
        <taxon>Trichinella</taxon>
    </lineage>
</organism>
<comment type="caution">
    <text evidence="1">The sequence shown here is derived from an EMBL/GenBank/DDBJ whole genome shotgun (WGS) entry which is preliminary data.</text>
</comment>
<proteinExistence type="predicted"/>
<evidence type="ECO:0000313" key="2">
    <source>
        <dbReference type="Proteomes" id="UP000055024"/>
    </source>
</evidence>
<protein>
    <submittedName>
        <fullName evidence="1">Uncharacterized protein</fullName>
    </submittedName>
</protein>
<dbReference type="EMBL" id="JYDP01000854">
    <property type="protein sequence ID" value="KRY99415.1"/>
    <property type="molecule type" value="Genomic_DNA"/>
</dbReference>